<dbReference type="Proteomes" id="UP001305779">
    <property type="component" value="Unassembled WGS sequence"/>
</dbReference>
<dbReference type="Gene3D" id="3.10.310.10">
    <property type="entry name" value="Diaminopimelate Epimerase, Chain A, domain 1"/>
    <property type="match status" value="2"/>
</dbReference>
<evidence type="ECO:0000313" key="5">
    <source>
        <dbReference type="Proteomes" id="UP001305779"/>
    </source>
</evidence>
<name>A0ABR0ELM9_ZASCE</name>
<comment type="catalytic activity">
    <reaction evidence="1">
        <text>trans-3-hydroxy-L-proline = 1-pyrroline-2-carboxylate + H2O</text>
        <dbReference type="Rhea" id="RHEA:10320"/>
        <dbReference type="ChEBI" id="CHEBI:15377"/>
        <dbReference type="ChEBI" id="CHEBI:39785"/>
        <dbReference type="ChEBI" id="CHEBI:57938"/>
        <dbReference type="EC" id="4.2.1.77"/>
    </reaction>
</comment>
<accession>A0ABR0ELM9</accession>
<dbReference type="PANTHER" id="PTHR33442">
    <property type="entry name" value="TRANS-3-HYDROXY-L-PROLINE DEHYDRATASE"/>
    <property type="match status" value="1"/>
</dbReference>
<comment type="similarity">
    <text evidence="2">Belongs to the proline racemase family.</text>
</comment>
<comment type="caution">
    <text evidence="4">The sequence shown here is derived from an EMBL/GenBank/DDBJ whole genome shotgun (WGS) entry which is preliminary data.</text>
</comment>
<sequence length="393" mass="42817">MDIVENLSASKGAIRCVDMHTTGEPTRIVLNGYPALSGTLLEQRAEAKRSHDHIRRKLLLEPRGHSDMYGAILRPDTELTAKGEAEMGVLFITNDGYSTMCGHATIALGRFLLDTHDKTVFPRRDEVRFDAKTRTASLGLHCPCGLVEVTVPTNEDGSRSDPTRPVSHISVPSFATGLDIQIDVPEELWWPELAGRQSVTADFSYGGAFYCFIPAEELGFPQGLKGKVDVAAMNTTTRRLKAAVNSNPRLRHLFSHPDHDDLGFLYSIIIVDKEVGEPIAESTQAETGLCFFSDQQIDRSPTGSGVAARVALTHTKGSFSARERVTYHSLVSNSLGGRGGFIGSLHEEQGQTKDGFPIVRALVEGYASYTGISSFVVEESDALGDDGFLFDKL</sequence>
<protein>
    <recommendedName>
        <fullName evidence="3">trans-L-3-hydroxyproline dehydratase</fullName>
        <ecNumber evidence="3">4.2.1.77</ecNumber>
    </recommendedName>
</protein>
<evidence type="ECO:0000313" key="4">
    <source>
        <dbReference type="EMBL" id="KAK4502289.1"/>
    </source>
</evidence>
<evidence type="ECO:0000256" key="1">
    <source>
        <dbReference type="ARBA" id="ARBA00001148"/>
    </source>
</evidence>
<dbReference type="Pfam" id="PF05544">
    <property type="entry name" value="Pro_racemase"/>
    <property type="match status" value="1"/>
</dbReference>
<reference evidence="4 5" key="1">
    <citation type="journal article" date="2023" name="G3 (Bethesda)">
        <title>A chromosome-level genome assembly of Zasmidium syzygii isolated from banana leaves.</title>
        <authorList>
            <person name="van Westerhoven A.C."/>
            <person name="Mehrabi R."/>
            <person name="Talebi R."/>
            <person name="Steentjes M.B.F."/>
            <person name="Corcolon B."/>
            <person name="Chong P.A."/>
            <person name="Kema G.H.J."/>
            <person name="Seidl M.F."/>
        </authorList>
    </citation>
    <scope>NUCLEOTIDE SEQUENCE [LARGE SCALE GENOMIC DNA]</scope>
    <source>
        <strain evidence="4 5">P124</strain>
    </source>
</reference>
<dbReference type="PANTHER" id="PTHR33442:SF1">
    <property type="entry name" value="TRANS-3-HYDROXY-L-PROLINE DEHYDRATASE"/>
    <property type="match status" value="1"/>
</dbReference>
<organism evidence="4 5">
    <name type="scientific">Zasmidium cellare</name>
    <name type="common">Wine cellar mold</name>
    <name type="synonym">Racodium cellare</name>
    <dbReference type="NCBI Taxonomy" id="395010"/>
    <lineage>
        <taxon>Eukaryota</taxon>
        <taxon>Fungi</taxon>
        <taxon>Dikarya</taxon>
        <taxon>Ascomycota</taxon>
        <taxon>Pezizomycotina</taxon>
        <taxon>Dothideomycetes</taxon>
        <taxon>Dothideomycetidae</taxon>
        <taxon>Mycosphaerellales</taxon>
        <taxon>Mycosphaerellaceae</taxon>
        <taxon>Zasmidium</taxon>
    </lineage>
</organism>
<gene>
    <name evidence="4" type="ORF">PRZ48_005714</name>
</gene>
<dbReference type="EC" id="4.2.1.77" evidence="3"/>
<dbReference type="SFLD" id="SFLDS00028">
    <property type="entry name" value="Proline_Racemase"/>
    <property type="match status" value="1"/>
</dbReference>
<dbReference type="SUPFAM" id="SSF54506">
    <property type="entry name" value="Diaminopimelate epimerase-like"/>
    <property type="match status" value="1"/>
</dbReference>
<dbReference type="InterPro" id="IPR008794">
    <property type="entry name" value="Pro_racemase_fam"/>
</dbReference>
<evidence type="ECO:0000256" key="2">
    <source>
        <dbReference type="ARBA" id="ARBA00007529"/>
    </source>
</evidence>
<dbReference type="EMBL" id="JAXOVC010000004">
    <property type="protein sequence ID" value="KAK4502289.1"/>
    <property type="molecule type" value="Genomic_DNA"/>
</dbReference>
<evidence type="ECO:0000256" key="3">
    <source>
        <dbReference type="ARBA" id="ARBA00013105"/>
    </source>
</evidence>
<keyword evidence="5" id="KW-1185">Reference proteome</keyword>
<proteinExistence type="inferred from homology"/>